<evidence type="ECO:0000256" key="3">
    <source>
        <dbReference type="ARBA" id="ARBA00023274"/>
    </source>
</evidence>
<dbReference type="Pfam" id="PF00338">
    <property type="entry name" value="Ribosomal_S10"/>
    <property type="match status" value="1"/>
</dbReference>
<dbReference type="InterPro" id="IPR018268">
    <property type="entry name" value="Ribosomal_uS10_CS"/>
</dbReference>
<evidence type="ECO:0000256" key="2">
    <source>
        <dbReference type="ARBA" id="ARBA00022980"/>
    </source>
</evidence>
<organism evidence="6 7">
    <name type="scientific">Candidatus Magasanikbacteria bacterium RIFCSPHIGHO2_01_FULL_50_8</name>
    <dbReference type="NCBI Taxonomy" id="1798674"/>
    <lineage>
        <taxon>Bacteria</taxon>
        <taxon>Candidatus Magasanikiibacteriota</taxon>
    </lineage>
</organism>
<gene>
    <name evidence="4" type="primary">rpsJ</name>
    <name evidence="6" type="ORF">A2848_01285</name>
</gene>
<comment type="similarity">
    <text evidence="1 4">Belongs to the universal ribosomal protein uS10 family.</text>
</comment>
<sequence length="116" mass="13205">MTTVQTEEKKKTEEANGQRIRLKVRAYDHKIIDAATRTIIETVERSGAKVRGPVPLPTMIKKFTVNRSTFVHKDAREQFEMRTHCRLIDIVEPTSKTVDLLMSLALPAGVDVEIKM</sequence>
<dbReference type="SUPFAM" id="SSF54999">
    <property type="entry name" value="Ribosomal protein S10"/>
    <property type="match status" value="1"/>
</dbReference>
<dbReference type="FunFam" id="3.30.70.600:FF:000003">
    <property type="entry name" value="30S ribosomal protein S10"/>
    <property type="match status" value="1"/>
</dbReference>
<dbReference type="NCBIfam" id="NF001861">
    <property type="entry name" value="PRK00596.1"/>
    <property type="match status" value="1"/>
</dbReference>
<dbReference type="PRINTS" id="PR00971">
    <property type="entry name" value="RIBOSOMALS10"/>
</dbReference>
<reference evidence="6 7" key="1">
    <citation type="journal article" date="2016" name="Nat. Commun.">
        <title>Thousands of microbial genomes shed light on interconnected biogeochemical processes in an aquifer system.</title>
        <authorList>
            <person name="Anantharaman K."/>
            <person name="Brown C.T."/>
            <person name="Hug L.A."/>
            <person name="Sharon I."/>
            <person name="Castelle C.J."/>
            <person name="Probst A.J."/>
            <person name="Thomas B.C."/>
            <person name="Singh A."/>
            <person name="Wilkins M.J."/>
            <person name="Karaoz U."/>
            <person name="Brodie E.L."/>
            <person name="Williams K.H."/>
            <person name="Hubbard S.S."/>
            <person name="Banfield J.F."/>
        </authorList>
    </citation>
    <scope>NUCLEOTIDE SEQUENCE [LARGE SCALE GENOMIC DNA]</scope>
</reference>
<keyword evidence="3 4" id="KW-0687">Ribonucleoprotein</keyword>
<evidence type="ECO:0000313" key="6">
    <source>
        <dbReference type="EMBL" id="OGH61868.1"/>
    </source>
</evidence>
<dbReference type="GO" id="GO:1990904">
    <property type="term" value="C:ribonucleoprotein complex"/>
    <property type="evidence" value="ECO:0007669"/>
    <property type="project" value="UniProtKB-KW"/>
</dbReference>
<dbReference type="PANTHER" id="PTHR11700">
    <property type="entry name" value="30S RIBOSOMAL PROTEIN S10 FAMILY MEMBER"/>
    <property type="match status" value="1"/>
</dbReference>
<dbReference type="HAMAP" id="MF_00508">
    <property type="entry name" value="Ribosomal_uS10"/>
    <property type="match status" value="1"/>
</dbReference>
<comment type="function">
    <text evidence="4">Involved in the binding of tRNA to the ribosomes.</text>
</comment>
<dbReference type="InterPro" id="IPR036838">
    <property type="entry name" value="Ribosomal_uS10_dom_sf"/>
</dbReference>
<keyword evidence="2 4" id="KW-0689">Ribosomal protein</keyword>
<dbReference type="Gene3D" id="3.30.70.600">
    <property type="entry name" value="Ribosomal protein S10 domain"/>
    <property type="match status" value="1"/>
</dbReference>
<dbReference type="InterPro" id="IPR001848">
    <property type="entry name" value="Ribosomal_uS10"/>
</dbReference>
<protein>
    <recommendedName>
        <fullName evidence="4">Small ribosomal subunit protein uS10</fullName>
    </recommendedName>
</protein>
<comment type="subunit">
    <text evidence="4">Part of the 30S ribosomal subunit.</text>
</comment>
<accession>A0A1F6LR74</accession>
<dbReference type="GO" id="GO:0006412">
    <property type="term" value="P:translation"/>
    <property type="evidence" value="ECO:0007669"/>
    <property type="project" value="UniProtKB-UniRule"/>
</dbReference>
<dbReference type="Proteomes" id="UP000176329">
    <property type="component" value="Unassembled WGS sequence"/>
</dbReference>
<feature type="domain" description="Small ribosomal subunit protein uS10" evidence="5">
    <location>
        <begin position="21"/>
        <end position="115"/>
    </location>
</feature>
<dbReference type="GO" id="GO:0005840">
    <property type="term" value="C:ribosome"/>
    <property type="evidence" value="ECO:0007669"/>
    <property type="project" value="UniProtKB-KW"/>
</dbReference>
<dbReference type="GO" id="GO:0000049">
    <property type="term" value="F:tRNA binding"/>
    <property type="evidence" value="ECO:0007669"/>
    <property type="project" value="UniProtKB-UniRule"/>
</dbReference>
<comment type="caution">
    <text evidence="6">The sequence shown here is derived from an EMBL/GenBank/DDBJ whole genome shotgun (WGS) entry which is preliminary data.</text>
</comment>
<dbReference type="PROSITE" id="PS00361">
    <property type="entry name" value="RIBOSOMAL_S10"/>
    <property type="match status" value="1"/>
</dbReference>
<dbReference type="InterPro" id="IPR027486">
    <property type="entry name" value="Ribosomal_uS10_dom"/>
</dbReference>
<dbReference type="EMBL" id="MFPV01000033">
    <property type="protein sequence ID" value="OGH61868.1"/>
    <property type="molecule type" value="Genomic_DNA"/>
</dbReference>
<dbReference type="NCBIfam" id="TIGR01049">
    <property type="entry name" value="rpsJ_bact"/>
    <property type="match status" value="1"/>
</dbReference>
<evidence type="ECO:0000256" key="1">
    <source>
        <dbReference type="ARBA" id="ARBA00007102"/>
    </source>
</evidence>
<dbReference type="SMART" id="SM01403">
    <property type="entry name" value="Ribosomal_S10"/>
    <property type="match status" value="1"/>
</dbReference>
<name>A0A1F6LR74_9BACT</name>
<evidence type="ECO:0000256" key="4">
    <source>
        <dbReference type="HAMAP-Rule" id="MF_00508"/>
    </source>
</evidence>
<dbReference type="AlphaFoldDB" id="A0A1F6LR74"/>
<evidence type="ECO:0000259" key="5">
    <source>
        <dbReference type="SMART" id="SM01403"/>
    </source>
</evidence>
<dbReference type="GO" id="GO:0003735">
    <property type="term" value="F:structural constituent of ribosome"/>
    <property type="evidence" value="ECO:0007669"/>
    <property type="project" value="InterPro"/>
</dbReference>
<proteinExistence type="inferred from homology"/>
<evidence type="ECO:0000313" key="7">
    <source>
        <dbReference type="Proteomes" id="UP000176329"/>
    </source>
</evidence>